<dbReference type="Pfam" id="PF03938">
    <property type="entry name" value="OmpH"/>
    <property type="match status" value="1"/>
</dbReference>
<dbReference type="STRING" id="1242993.ehr_00109"/>
<dbReference type="GO" id="GO:0005829">
    <property type="term" value="C:cytosol"/>
    <property type="evidence" value="ECO:0007669"/>
    <property type="project" value="TreeGrafter"/>
</dbReference>
<gene>
    <name evidence="5" type="ORF">DRF75_02850</name>
</gene>
<reference evidence="5 6" key="1">
    <citation type="submission" date="2018-06" db="EMBL/GenBank/DDBJ databases">
        <title>Complete Genome Sequence of Ehrlichia minasensis Isolated From Cattle.</title>
        <authorList>
            <person name="Aguiar D.M."/>
            <person name="Araujo J.P.A.Jr."/>
            <person name="Nakazato L."/>
            <person name="Bard E."/>
            <person name="Cabezas-Cruz A."/>
        </authorList>
    </citation>
    <scope>NUCLEOTIDE SEQUENCE [LARGE SCALE GENOMIC DNA]</scope>
    <source>
        <strain evidence="5 6">B11</strain>
    </source>
</reference>
<dbReference type="SMART" id="SM00935">
    <property type="entry name" value="OmpH"/>
    <property type="match status" value="1"/>
</dbReference>
<dbReference type="AlphaFoldDB" id="A0A4Q6IBI3"/>
<keyword evidence="2 4" id="KW-0732">Signal</keyword>
<proteinExistence type="inferred from homology"/>
<evidence type="ECO:0000313" key="6">
    <source>
        <dbReference type="Proteomes" id="UP000293377"/>
    </source>
</evidence>
<dbReference type="Gene3D" id="3.30.910.20">
    <property type="entry name" value="Skp domain"/>
    <property type="match status" value="1"/>
</dbReference>
<evidence type="ECO:0000256" key="3">
    <source>
        <dbReference type="SAM" id="Coils"/>
    </source>
</evidence>
<dbReference type="SUPFAM" id="SSF111384">
    <property type="entry name" value="OmpH-like"/>
    <property type="match status" value="1"/>
</dbReference>
<accession>A0A4Q6IBI3</accession>
<keyword evidence="3" id="KW-0175">Coiled coil</keyword>
<dbReference type="PANTHER" id="PTHR35089:SF1">
    <property type="entry name" value="CHAPERONE PROTEIN SKP"/>
    <property type="match status" value="1"/>
</dbReference>
<keyword evidence="6" id="KW-1185">Reference proteome</keyword>
<evidence type="ECO:0000313" key="5">
    <source>
        <dbReference type="EMBL" id="RZB12658.1"/>
    </source>
</evidence>
<dbReference type="RefSeq" id="WP_045170698.1">
    <property type="nucleotide sequence ID" value="NZ_QOHL01000011.1"/>
</dbReference>
<dbReference type="GO" id="GO:0050821">
    <property type="term" value="P:protein stabilization"/>
    <property type="evidence" value="ECO:0007669"/>
    <property type="project" value="TreeGrafter"/>
</dbReference>
<comment type="similarity">
    <text evidence="1">Belongs to the Skp family.</text>
</comment>
<dbReference type="GO" id="GO:0051082">
    <property type="term" value="F:unfolded protein binding"/>
    <property type="evidence" value="ECO:0007669"/>
    <property type="project" value="InterPro"/>
</dbReference>
<comment type="caution">
    <text evidence="5">The sequence shown here is derived from an EMBL/GenBank/DDBJ whole genome shotgun (WGS) entry which is preliminary data.</text>
</comment>
<evidence type="ECO:0000256" key="4">
    <source>
        <dbReference type="SAM" id="SignalP"/>
    </source>
</evidence>
<evidence type="ECO:0000256" key="2">
    <source>
        <dbReference type="ARBA" id="ARBA00022729"/>
    </source>
</evidence>
<dbReference type="InterPro" id="IPR024930">
    <property type="entry name" value="Skp_dom_sf"/>
</dbReference>
<sequence>MRLKLFLTIFILAIVLNQQALAKNDQNIPVAFIDRDIIISEALSVKSIRTQLDDKRAALQQDFAAREEELHKVEEELSKQKTILSSEAFEKKVADFKTKVSNLQQDISVKGAELENMYMNAMEMVYNKIKNISTKIAKEKNINLILFLIKKNQVFYATDGIDFSNEVLERLNKELPNIEIKK</sequence>
<dbReference type="InterPro" id="IPR005632">
    <property type="entry name" value="Chaperone_Skp"/>
</dbReference>
<dbReference type="PANTHER" id="PTHR35089">
    <property type="entry name" value="CHAPERONE PROTEIN SKP"/>
    <property type="match status" value="1"/>
</dbReference>
<dbReference type="EMBL" id="QOHL01000011">
    <property type="protein sequence ID" value="RZB12658.1"/>
    <property type="molecule type" value="Genomic_DNA"/>
</dbReference>
<feature type="coiled-coil region" evidence="3">
    <location>
        <begin position="56"/>
        <end position="106"/>
    </location>
</feature>
<dbReference type="Proteomes" id="UP000293377">
    <property type="component" value="Unassembled WGS sequence"/>
</dbReference>
<evidence type="ECO:0000256" key="1">
    <source>
        <dbReference type="ARBA" id="ARBA00009091"/>
    </source>
</evidence>
<feature type="signal peptide" evidence="4">
    <location>
        <begin position="1"/>
        <end position="22"/>
    </location>
</feature>
<feature type="chain" id="PRO_5020439112" evidence="4">
    <location>
        <begin position="23"/>
        <end position="182"/>
    </location>
</feature>
<dbReference type="OrthoDB" id="7163196at2"/>
<name>A0A4Q6IBI3_9RICK</name>
<organism evidence="5 6">
    <name type="scientific">Ehrlichia minasensis</name>
    <dbReference type="NCBI Taxonomy" id="1242993"/>
    <lineage>
        <taxon>Bacteria</taxon>
        <taxon>Pseudomonadati</taxon>
        <taxon>Pseudomonadota</taxon>
        <taxon>Alphaproteobacteria</taxon>
        <taxon>Rickettsiales</taxon>
        <taxon>Anaplasmataceae</taxon>
        <taxon>Ehrlichia</taxon>
    </lineage>
</organism>
<protein>
    <submittedName>
        <fullName evidence="5">OmpH family outer membrane protein</fullName>
    </submittedName>
</protein>